<comment type="caution">
    <text evidence="5">The sequence shown here is derived from an EMBL/GenBank/DDBJ whole genome shotgun (WGS) entry which is preliminary data.</text>
</comment>
<evidence type="ECO:0000313" key="5">
    <source>
        <dbReference type="EMBL" id="TCO21481.1"/>
    </source>
</evidence>
<gene>
    <name evidence="5" type="ORF">EV200_10772</name>
    <name evidence="4" type="ORF">GCM10011413_00680</name>
</gene>
<keyword evidence="1" id="KW-0812">Transmembrane</keyword>
<keyword evidence="7" id="KW-1185">Reference proteome</keyword>
<dbReference type="Gene3D" id="2.60.120.1440">
    <property type="match status" value="1"/>
</dbReference>
<reference evidence="4" key="1">
    <citation type="journal article" date="2014" name="Int. J. Syst. Evol. Microbiol.">
        <title>Complete genome of a new Firmicutes species belonging to the dominant human colonic microbiota ('Ruminococcus bicirculans') reveals two chromosomes and a selective capacity to utilize plant glucans.</title>
        <authorList>
            <consortium name="NISC Comparative Sequencing Program"/>
            <person name="Wegmann U."/>
            <person name="Louis P."/>
            <person name="Goesmann A."/>
            <person name="Henrissat B."/>
            <person name="Duncan S.H."/>
            <person name="Flint H.J."/>
        </authorList>
    </citation>
    <scope>NUCLEOTIDE SEQUENCE</scope>
    <source>
        <strain evidence="4">CGMCC 1.15644</strain>
    </source>
</reference>
<dbReference type="InterPro" id="IPR006860">
    <property type="entry name" value="FecR"/>
</dbReference>
<evidence type="ECO:0000313" key="6">
    <source>
        <dbReference type="Proteomes" id="UP000295684"/>
    </source>
</evidence>
<reference evidence="4" key="4">
    <citation type="submission" date="2024-05" db="EMBL/GenBank/DDBJ databases">
        <authorList>
            <person name="Sun Q."/>
            <person name="Zhou Y."/>
        </authorList>
    </citation>
    <scope>NUCLEOTIDE SEQUENCE</scope>
    <source>
        <strain evidence="4">CGMCC 1.15644</strain>
    </source>
</reference>
<proteinExistence type="predicted"/>
<organism evidence="5 6">
    <name type="scientific">Pedobacter psychrotolerans</name>
    <dbReference type="NCBI Taxonomy" id="1843235"/>
    <lineage>
        <taxon>Bacteria</taxon>
        <taxon>Pseudomonadati</taxon>
        <taxon>Bacteroidota</taxon>
        <taxon>Sphingobacteriia</taxon>
        <taxon>Sphingobacteriales</taxon>
        <taxon>Sphingobacteriaceae</taxon>
        <taxon>Pedobacter</taxon>
    </lineage>
</organism>
<dbReference type="InterPro" id="IPR032508">
    <property type="entry name" value="FecR_C"/>
</dbReference>
<dbReference type="EMBL" id="BMJO01000001">
    <property type="protein sequence ID" value="GGE38977.1"/>
    <property type="molecule type" value="Genomic_DNA"/>
</dbReference>
<dbReference type="GO" id="GO:0016989">
    <property type="term" value="F:sigma factor antagonist activity"/>
    <property type="evidence" value="ECO:0007669"/>
    <property type="project" value="TreeGrafter"/>
</dbReference>
<dbReference type="PANTHER" id="PTHR30273">
    <property type="entry name" value="PERIPLASMIC SIGNAL SENSOR AND SIGMA FACTOR ACTIVATOR FECR-RELATED"/>
    <property type="match status" value="1"/>
</dbReference>
<dbReference type="OrthoDB" id="1099963at2"/>
<evidence type="ECO:0000259" key="2">
    <source>
        <dbReference type="Pfam" id="PF04773"/>
    </source>
</evidence>
<dbReference type="Proteomes" id="UP000622648">
    <property type="component" value="Unassembled WGS sequence"/>
</dbReference>
<keyword evidence="1" id="KW-0472">Membrane</keyword>
<reference evidence="5 6" key="3">
    <citation type="submission" date="2019-03" db="EMBL/GenBank/DDBJ databases">
        <title>Genomic Encyclopedia of Type Strains, Phase IV (KMG-IV): sequencing the most valuable type-strain genomes for metagenomic binning, comparative biology and taxonomic classification.</title>
        <authorList>
            <person name="Goeker M."/>
        </authorList>
    </citation>
    <scope>NUCLEOTIDE SEQUENCE [LARGE SCALE GENOMIC DNA]</scope>
    <source>
        <strain evidence="5 6">DSM 103236</strain>
    </source>
</reference>
<evidence type="ECO:0000259" key="3">
    <source>
        <dbReference type="Pfam" id="PF16344"/>
    </source>
</evidence>
<dbReference type="Pfam" id="PF16344">
    <property type="entry name" value="FecR_C"/>
    <property type="match status" value="1"/>
</dbReference>
<dbReference type="EMBL" id="SLWO01000007">
    <property type="protein sequence ID" value="TCO21481.1"/>
    <property type="molecule type" value="Genomic_DNA"/>
</dbReference>
<feature type="transmembrane region" description="Helical" evidence="1">
    <location>
        <begin position="94"/>
        <end position="115"/>
    </location>
</feature>
<sequence length="384" mass="42436">MTTMEKNASKPDLFEKFIAEKSTAAELNQLFDYFGSADKQLLEDLINTSMEQESDISDITAQQNRLDAIHAKISAQLFIEPENRLIRMVRSRELAKIAATILLVISAGLLLFRFLHPPHQIVPGTSVASLSIDGKKARLGSGKDGVLYRQHGIEVITKTDGTIIYKAINADAETASRLNTLETPRGGEYSIILSDGSVVMLNAGSKLIFPTDFRGSERKVYVEGEAFFQVAKNAAQPFIVAIGGNEIKVLGTRFNVSSYPGNEGTETTLLEGSIQFSSAGNRIILKPNQQVIARNGQIQLKKVAAEDFSAWTRGTFLFNDVPLAVVMQQLARWYNVDVQAEAMPQKNLYLKLSRKADINEVLEMISKATGYRFNLEGNKIVLEE</sequence>
<dbReference type="Gene3D" id="3.55.50.30">
    <property type="match status" value="1"/>
</dbReference>
<evidence type="ECO:0000256" key="1">
    <source>
        <dbReference type="SAM" id="Phobius"/>
    </source>
</evidence>
<dbReference type="Proteomes" id="UP000295684">
    <property type="component" value="Unassembled WGS sequence"/>
</dbReference>
<evidence type="ECO:0000313" key="4">
    <source>
        <dbReference type="EMBL" id="GGE38977.1"/>
    </source>
</evidence>
<keyword evidence="1" id="KW-1133">Transmembrane helix</keyword>
<feature type="domain" description="Protein FecR C-terminal" evidence="3">
    <location>
        <begin position="316"/>
        <end position="381"/>
    </location>
</feature>
<dbReference type="Pfam" id="PF04773">
    <property type="entry name" value="FecR"/>
    <property type="match status" value="1"/>
</dbReference>
<name>A0A4R2H9N7_9SPHI</name>
<reference evidence="7" key="2">
    <citation type="journal article" date="2019" name="Int. J. Syst. Evol. Microbiol.">
        <title>The Global Catalogue of Microorganisms (GCM) 10K type strain sequencing project: providing services to taxonomists for standard genome sequencing and annotation.</title>
        <authorList>
            <consortium name="The Broad Institute Genomics Platform"/>
            <consortium name="The Broad Institute Genome Sequencing Center for Infectious Disease"/>
            <person name="Wu L."/>
            <person name="Ma J."/>
        </authorList>
    </citation>
    <scope>NUCLEOTIDE SEQUENCE [LARGE SCALE GENOMIC DNA]</scope>
    <source>
        <strain evidence="7">CGMCC 1.15644</strain>
    </source>
</reference>
<accession>A0A4R2H9N7</accession>
<dbReference type="InterPro" id="IPR012373">
    <property type="entry name" value="Ferrdict_sens_TM"/>
</dbReference>
<dbReference type="PANTHER" id="PTHR30273:SF2">
    <property type="entry name" value="PROTEIN FECR"/>
    <property type="match status" value="1"/>
</dbReference>
<dbReference type="AlphaFoldDB" id="A0A4R2H9N7"/>
<evidence type="ECO:0000313" key="7">
    <source>
        <dbReference type="Proteomes" id="UP000622648"/>
    </source>
</evidence>
<feature type="domain" description="FecR protein" evidence="2">
    <location>
        <begin position="180"/>
        <end position="274"/>
    </location>
</feature>
<protein>
    <submittedName>
        <fullName evidence="5">FecR family protein</fullName>
    </submittedName>
    <submittedName>
        <fullName evidence="4">Iron dicitrate transporter FecR</fullName>
    </submittedName>
</protein>